<dbReference type="AlphaFoldDB" id="A0A538TUZ1"/>
<evidence type="ECO:0000256" key="4">
    <source>
        <dbReference type="ARBA" id="ARBA00022984"/>
    </source>
</evidence>
<evidence type="ECO:0000256" key="2">
    <source>
        <dbReference type="ARBA" id="ARBA00022679"/>
    </source>
</evidence>
<feature type="compositionally biased region" description="Basic and acidic residues" evidence="7">
    <location>
        <begin position="1"/>
        <end position="20"/>
    </location>
</feature>
<keyword evidence="4 6" id="KW-0573">Peptidoglycan synthesis</keyword>
<keyword evidence="5 6" id="KW-0961">Cell wall biogenesis/degradation</keyword>
<evidence type="ECO:0000256" key="1">
    <source>
        <dbReference type="ARBA" id="ARBA00004752"/>
    </source>
</evidence>
<accession>A0A538TUZ1</accession>
<evidence type="ECO:0000259" key="8">
    <source>
        <dbReference type="PROSITE" id="PS52029"/>
    </source>
</evidence>
<evidence type="ECO:0000256" key="7">
    <source>
        <dbReference type="SAM" id="MobiDB-lite"/>
    </source>
</evidence>
<reference evidence="9 10" key="1">
    <citation type="journal article" date="2019" name="Nat. Microbiol.">
        <title>Mediterranean grassland soil C-N compound turnover is dependent on rainfall and depth, and is mediated by genomically divergent microorganisms.</title>
        <authorList>
            <person name="Diamond S."/>
            <person name="Andeer P.F."/>
            <person name="Li Z."/>
            <person name="Crits-Christoph A."/>
            <person name="Burstein D."/>
            <person name="Anantharaman K."/>
            <person name="Lane K.R."/>
            <person name="Thomas B.C."/>
            <person name="Pan C."/>
            <person name="Northen T.R."/>
            <person name="Banfield J.F."/>
        </authorList>
    </citation>
    <scope>NUCLEOTIDE SEQUENCE [LARGE SCALE GENOMIC DNA]</scope>
    <source>
        <strain evidence="9">WS_8</strain>
    </source>
</reference>
<feature type="domain" description="L,D-TPase catalytic" evidence="8">
    <location>
        <begin position="220"/>
        <end position="344"/>
    </location>
</feature>
<dbReference type="PROSITE" id="PS52029">
    <property type="entry name" value="LD_TPASE"/>
    <property type="match status" value="1"/>
</dbReference>
<dbReference type="EMBL" id="VBOY01000039">
    <property type="protein sequence ID" value="TMQ67439.1"/>
    <property type="molecule type" value="Genomic_DNA"/>
</dbReference>
<evidence type="ECO:0000313" key="10">
    <source>
        <dbReference type="Proteomes" id="UP000316609"/>
    </source>
</evidence>
<dbReference type="Pfam" id="PF03734">
    <property type="entry name" value="YkuD"/>
    <property type="match status" value="1"/>
</dbReference>
<dbReference type="GO" id="GO:0071555">
    <property type="term" value="P:cell wall organization"/>
    <property type="evidence" value="ECO:0007669"/>
    <property type="project" value="UniProtKB-UniRule"/>
</dbReference>
<dbReference type="GO" id="GO:0071972">
    <property type="term" value="F:peptidoglycan L,D-transpeptidase activity"/>
    <property type="evidence" value="ECO:0007669"/>
    <property type="project" value="TreeGrafter"/>
</dbReference>
<evidence type="ECO:0000256" key="3">
    <source>
        <dbReference type="ARBA" id="ARBA00022960"/>
    </source>
</evidence>
<comment type="pathway">
    <text evidence="1 6">Cell wall biogenesis; peptidoglycan biosynthesis.</text>
</comment>
<keyword evidence="2" id="KW-0808">Transferase</keyword>
<dbReference type="GO" id="GO:0018104">
    <property type="term" value="P:peptidoglycan-protein cross-linking"/>
    <property type="evidence" value="ECO:0007669"/>
    <property type="project" value="TreeGrafter"/>
</dbReference>
<keyword evidence="3 6" id="KW-0133">Cell shape</keyword>
<dbReference type="PANTHER" id="PTHR30582">
    <property type="entry name" value="L,D-TRANSPEPTIDASE"/>
    <property type="match status" value="1"/>
</dbReference>
<dbReference type="PANTHER" id="PTHR30582:SF2">
    <property type="entry name" value="L,D-TRANSPEPTIDASE YCIB-RELATED"/>
    <property type="match status" value="1"/>
</dbReference>
<comment type="caution">
    <text evidence="9">The sequence shown here is derived from an EMBL/GenBank/DDBJ whole genome shotgun (WGS) entry which is preliminary data.</text>
</comment>
<organism evidence="9 10">
    <name type="scientific">Eiseniibacteriota bacterium</name>
    <dbReference type="NCBI Taxonomy" id="2212470"/>
    <lineage>
        <taxon>Bacteria</taxon>
        <taxon>Candidatus Eiseniibacteriota</taxon>
    </lineage>
</organism>
<evidence type="ECO:0000256" key="6">
    <source>
        <dbReference type="PROSITE-ProRule" id="PRU01373"/>
    </source>
</evidence>
<dbReference type="SUPFAM" id="SSF141523">
    <property type="entry name" value="L,D-transpeptidase catalytic domain-like"/>
    <property type="match status" value="1"/>
</dbReference>
<dbReference type="GO" id="GO:0016740">
    <property type="term" value="F:transferase activity"/>
    <property type="evidence" value="ECO:0007669"/>
    <property type="project" value="UniProtKB-KW"/>
</dbReference>
<feature type="active site" description="Nucleophile" evidence="6">
    <location>
        <position position="306"/>
    </location>
</feature>
<protein>
    <submittedName>
        <fullName evidence="9">L,D-transpeptidase</fullName>
    </submittedName>
</protein>
<dbReference type="InterPro" id="IPR005490">
    <property type="entry name" value="LD_TPept_cat_dom"/>
</dbReference>
<evidence type="ECO:0000256" key="5">
    <source>
        <dbReference type="ARBA" id="ARBA00023316"/>
    </source>
</evidence>
<proteinExistence type="predicted"/>
<feature type="region of interest" description="Disordered" evidence="7">
    <location>
        <begin position="1"/>
        <end position="59"/>
    </location>
</feature>
<dbReference type="InterPro" id="IPR050979">
    <property type="entry name" value="LD-transpeptidase"/>
</dbReference>
<dbReference type="InterPro" id="IPR038063">
    <property type="entry name" value="Transpep_catalytic_dom"/>
</dbReference>
<dbReference type="GO" id="GO:0005576">
    <property type="term" value="C:extracellular region"/>
    <property type="evidence" value="ECO:0007669"/>
    <property type="project" value="TreeGrafter"/>
</dbReference>
<gene>
    <name evidence="9" type="ORF">E6K78_04890</name>
</gene>
<dbReference type="GO" id="GO:0008360">
    <property type="term" value="P:regulation of cell shape"/>
    <property type="evidence" value="ECO:0007669"/>
    <property type="project" value="UniProtKB-UniRule"/>
</dbReference>
<feature type="region of interest" description="Disordered" evidence="7">
    <location>
        <begin position="72"/>
        <end position="93"/>
    </location>
</feature>
<name>A0A538TUZ1_UNCEI</name>
<feature type="active site" description="Proton donor/acceptor" evidence="6">
    <location>
        <position position="293"/>
    </location>
</feature>
<dbReference type="CDD" id="cd16913">
    <property type="entry name" value="YkuD_like"/>
    <property type="match status" value="1"/>
</dbReference>
<dbReference type="UniPathway" id="UPA00219"/>
<sequence length="407" mass="44886">MWQRLELPREPRATDRERDHARHHRQGVPVSGSHRIPRPAVHPERSPGEPGTKPRATAQCGPWMIPRARQAAPALEGPRGCRTPSGRVMSPPPRSRAALAAAAMVIGLAGCAGPRPTGEATRDSLAALAHPAPVPSPVPPDTVVHQPGYRTVKIPDDKTLRTLARELGPARFLLVLKVNRRDSLHVRTGDSLMVPTDTTADLLALSPFPRQVPGARDLAKLLLVSRRVQAFAAYQSGSLARWGPTSTGRESLPTPEGLYHTNWKDKERTSTFNEEWLLKWYVNLENFVGISFHLFDLPGYPASHSCIRLLEDDAIWLYDWVDEWKLDRNDPRRILKPGTPVVVFGAFAYGKKSPWRRLAADSTATNVPLYEIERALNAYLEPPASEAASKPPARADSLSAPSSPSLR</sequence>
<dbReference type="Gene3D" id="2.40.440.10">
    <property type="entry name" value="L,D-transpeptidase catalytic domain-like"/>
    <property type="match status" value="1"/>
</dbReference>
<feature type="region of interest" description="Disordered" evidence="7">
    <location>
        <begin position="383"/>
        <end position="407"/>
    </location>
</feature>
<dbReference type="Proteomes" id="UP000316609">
    <property type="component" value="Unassembled WGS sequence"/>
</dbReference>
<evidence type="ECO:0000313" key="9">
    <source>
        <dbReference type="EMBL" id="TMQ67439.1"/>
    </source>
</evidence>